<dbReference type="Proteomes" id="UP000386466">
    <property type="component" value="Unassembled WGS sequence"/>
</dbReference>
<dbReference type="Gene3D" id="2.40.30.230">
    <property type="match status" value="1"/>
</dbReference>
<name>A0A485N9X8_LYNPA</name>
<feature type="non-terminal residue" evidence="1">
    <location>
        <position position="1"/>
    </location>
</feature>
<protein>
    <submittedName>
        <fullName evidence="1">Regulator of nonsense transcripts 1</fullName>
    </submittedName>
</protein>
<dbReference type="AlphaFoldDB" id="A0A485N9X8"/>
<reference evidence="1 2" key="1">
    <citation type="submission" date="2019-01" db="EMBL/GenBank/DDBJ databases">
        <authorList>
            <person name="Alioto T."/>
            <person name="Alioto T."/>
        </authorList>
    </citation>
    <scope>NUCLEOTIDE SEQUENCE [LARGE SCALE GENOMIC DNA]</scope>
</reference>
<evidence type="ECO:0000313" key="2">
    <source>
        <dbReference type="Proteomes" id="UP000386466"/>
    </source>
</evidence>
<dbReference type="EMBL" id="CAAGRJ010014029">
    <property type="protein sequence ID" value="VFV30371.1"/>
    <property type="molecule type" value="Genomic_DNA"/>
</dbReference>
<accession>A0A485N9X8</accession>
<organism evidence="1 2">
    <name type="scientific">Lynx pardinus</name>
    <name type="common">Iberian lynx</name>
    <name type="synonym">Felis pardina</name>
    <dbReference type="NCBI Taxonomy" id="191816"/>
    <lineage>
        <taxon>Eukaryota</taxon>
        <taxon>Metazoa</taxon>
        <taxon>Chordata</taxon>
        <taxon>Craniata</taxon>
        <taxon>Vertebrata</taxon>
        <taxon>Euteleostomi</taxon>
        <taxon>Mammalia</taxon>
        <taxon>Eutheria</taxon>
        <taxon>Laurasiatheria</taxon>
        <taxon>Carnivora</taxon>
        <taxon>Feliformia</taxon>
        <taxon>Felidae</taxon>
        <taxon>Felinae</taxon>
        <taxon>Lynx</taxon>
    </lineage>
</organism>
<proteinExistence type="predicted"/>
<sequence>ISHVIEIPVNYGDEITTELQSSNERACGGNHHFQVDFRWKSTSFHNTRSTLKMFALEETSIWGYISHQLEDMIVRCQLPQNFMAEGLPNLNQSSGLQITTVQ</sequence>
<keyword evidence="2" id="KW-1185">Reference proteome</keyword>
<gene>
    <name evidence="1" type="ORF">LYPA_23C009747</name>
</gene>
<evidence type="ECO:0000313" key="1">
    <source>
        <dbReference type="EMBL" id="VFV30371.1"/>
    </source>
</evidence>